<feature type="domain" description="SPW repeat-containing integral membrane" evidence="2">
    <location>
        <begin position="38"/>
        <end position="133"/>
    </location>
</feature>
<organism evidence="3 4">
    <name type="scientific">Streptomyces canarius</name>
    <dbReference type="NCBI Taxonomy" id="285453"/>
    <lineage>
        <taxon>Bacteria</taxon>
        <taxon>Bacillati</taxon>
        <taxon>Actinomycetota</taxon>
        <taxon>Actinomycetes</taxon>
        <taxon>Kitasatosporales</taxon>
        <taxon>Streptomycetaceae</taxon>
        <taxon>Streptomyces</taxon>
    </lineage>
</organism>
<dbReference type="EMBL" id="BMVN01000045">
    <property type="protein sequence ID" value="GHA61789.1"/>
    <property type="molecule type" value="Genomic_DNA"/>
</dbReference>
<dbReference type="InterPro" id="IPR005530">
    <property type="entry name" value="SPW"/>
</dbReference>
<proteinExistence type="predicted"/>
<evidence type="ECO:0000256" key="1">
    <source>
        <dbReference type="SAM" id="Phobius"/>
    </source>
</evidence>
<protein>
    <submittedName>
        <fullName evidence="3">Membrane protein</fullName>
    </submittedName>
</protein>
<sequence length="146" mass="15435">MSGFIRGRDDVARRPDAFGTRERRVRVLGGHDVALVNGPVFLVGLFYAVSPWVLGFAAAHHDLAVHDLVVGCAICLLTVGFTVAPERMTGLSAALGVTGLWMAFSPWAVVRHPGRAAAVDGVVLGVLALVLGLLSTAMVRRANRLP</sequence>
<feature type="transmembrane region" description="Helical" evidence="1">
    <location>
        <begin position="91"/>
        <end position="110"/>
    </location>
</feature>
<gene>
    <name evidence="3" type="ORF">GCM10010345_77420</name>
</gene>
<accession>A0ABQ3D836</accession>
<dbReference type="Pfam" id="PF03779">
    <property type="entry name" value="SPW"/>
    <property type="match status" value="1"/>
</dbReference>
<dbReference type="Proteomes" id="UP000653644">
    <property type="component" value="Unassembled WGS sequence"/>
</dbReference>
<evidence type="ECO:0000259" key="2">
    <source>
        <dbReference type="Pfam" id="PF03779"/>
    </source>
</evidence>
<keyword evidence="1" id="KW-0812">Transmembrane</keyword>
<evidence type="ECO:0000313" key="4">
    <source>
        <dbReference type="Proteomes" id="UP000653644"/>
    </source>
</evidence>
<keyword evidence="1" id="KW-0472">Membrane</keyword>
<keyword evidence="4" id="KW-1185">Reference proteome</keyword>
<evidence type="ECO:0000313" key="3">
    <source>
        <dbReference type="EMBL" id="GHA61789.1"/>
    </source>
</evidence>
<feature type="transmembrane region" description="Helical" evidence="1">
    <location>
        <begin position="63"/>
        <end position="84"/>
    </location>
</feature>
<comment type="caution">
    <text evidence="3">The sequence shown here is derived from an EMBL/GenBank/DDBJ whole genome shotgun (WGS) entry which is preliminary data.</text>
</comment>
<keyword evidence="1" id="KW-1133">Transmembrane helix</keyword>
<feature type="transmembrane region" description="Helical" evidence="1">
    <location>
        <begin position="116"/>
        <end position="139"/>
    </location>
</feature>
<feature type="transmembrane region" description="Helical" evidence="1">
    <location>
        <begin position="33"/>
        <end position="57"/>
    </location>
</feature>
<name>A0ABQ3D836_9ACTN</name>
<reference evidence="4" key="1">
    <citation type="journal article" date="2019" name="Int. J. Syst. Evol. Microbiol.">
        <title>The Global Catalogue of Microorganisms (GCM) 10K type strain sequencing project: providing services to taxonomists for standard genome sequencing and annotation.</title>
        <authorList>
            <consortium name="The Broad Institute Genomics Platform"/>
            <consortium name="The Broad Institute Genome Sequencing Center for Infectious Disease"/>
            <person name="Wu L."/>
            <person name="Ma J."/>
        </authorList>
    </citation>
    <scope>NUCLEOTIDE SEQUENCE [LARGE SCALE GENOMIC DNA]</scope>
    <source>
        <strain evidence="4">JCM 4733</strain>
    </source>
</reference>